<keyword evidence="3 9" id="KW-0547">Nucleotide-binding</keyword>
<keyword evidence="7 9" id="KW-0675">Receptor</keyword>
<accession>A0A0H5E757</accession>
<dbReference type="CDD" id="cd17874">
    <property type="entry name" value="FtsY"/>
    <property type="match status" value="1"/>
</dbReference>
<dbReference type="PANTHER" id="PTHR43134">
    <property type="entry name" value="SIGNAL RECOGNITION PARTICLE RECEPTOR SUBUNIT ALPHA"/>
    <property type="match status" value="1"/>
</dbReference>
<dbReference type="Gene3D" id="3.40.50.300">
    <property type="entry name" value="P-loop containing nucleotide triphosphate hydrolases"/>
    <property type="match status" value="1"/>
</dbReference>
<dbReference type="EC" id="3.6.5.4" evidence="9"/>
<protein>
    <recommendedName>
        <fullName evidence="9">Signal recognition particle receptor FtsY</fullName>
        <shortName evidence="9">SRP receptor</shortName>
        <ecNumber evidence="9">3.6.5.4</ecNumber>
    </recommendedName>
</protein>
<feature type="domain" description="SRP54-type proteins GTP-binding" evidence="10">
    <location>
        <begin position="282"/>
        <end position="295"/>
    </location>
</feature>
<dbReference type="Pfam" id="PF00448">
    <property type="entry name" value="SRP54"/>
    <property type="match status" value="1"/>
</dbReference>
<evidence type="ECO:0000256" key="1">
    <source>
        <dbReference type="ARBA" id="ARBA00022475"/>
    </source>
</evidence>
<comment type="catalytic activity">
    <reaction evidence="8 9">
        <text>GTP + H2O = GDP + phosphate + H(+)</text>
        <dbReference type="Rhea" id="RHEA:19669"/>
        <dbReference type="ChEBI" id="CHEBI:15377"/>
        <dbReference type="ChEBI" id="CHEBI:15378"/>
        <dbReference type="ChEBI" id="CHEBI:37565"/>
        <dbReference type="ChEBI" id="CHEBI:43474"/>
        <dbReference type="ChEBI" id="CHEBI:58189"/>
        <dbReference type="EC" id="3.6.5.4"/>
    </reaction>
</comment>
<keyword evidence="11" id="KW-0131">Cell cycle</keyword>
<keyword evidence="5 9" id="KW-0342">GTP-binding</keyword>
<evidence type="ECO:0000256" key="4">
    <source>
        <dbReference type="ARBA" id="ARBA00022801"/>
    </source>
</evidence>
<dbReference type="EMBL" id="CWGJ01000026">
    <property type="protein sequence ID" value="CRX39150.1"/>
    <property type="molecule type" value="Genomic_DNA"/>
</dbReference>
<dbReference type="SMART" id="SM00382">
    <property type="entry name" value="AAA"/>
    <property type="match status" value="1"/>
</dbReference>
<dbReference type="InterPro" id="IPR003593">
    <property type="entry name" value="AAA+_ATPase"/>
</dbReference>
<keyword evidence="6 9" id="KW-0472">Membrane</keyword>
<dbReference type="GO" id="GO:0005525">
    <property type="term" value="F:GTP binding"/>
    <property type="evidence" value="ECO:0007669"/>
    <property type="project" value="UniProtKB-UniRule"/>
</dbReference>
<evidence type="ECO:0000256" key="6">
    <source>
        <dbReference type="ARBA" id="ARBA00023136"/>
    </source>
</evidence>
<evidence type="ECO:0000256" key="2">
    <source>
        <dbReference type="ARBA" id="ARBA00022490"/>
    </source>
</evidence>
<sequence>MVLNFLKAGYEKVKEVLSRGQAFLGLKLRELFGKPISEETLDEIEKVLYEADIGPSLAGSLTELVRKEHIRNPQATPDDYLNLIKKAVTALLGASSSSFKESADPTLPTVILVVGINGSGKTTTIAKLSHYLKSQGKTVMLGACDTFRAAAQEQLDIWAERTGVSIVKGKPGSDPAAVAFDAYQAAKSRGCQYLIIDTAGRLQNKTHLMQELEKIKRILGKNAAEAPHETLLVIDANLGQNGIDQARVFHQFTPLTGIVLTKLDGSAKGGIVLAARQEIGVPVKFIGVGEGMDDLKPFDPESFAEALLGQ</sequence>
<dbReference type="Pfam" id="PF02881">
    <property type="entry name" value="SRP54_N"/>
    <property type="match status" value="1"/>
</dbReference>
<evidence type="ECO:0000256" key="7">
    <source>
        <dbReference type="ARBA" id="ARBA00023170"/>
    </source>
</evidence>
<keyword evidence="12" id="KW-1185">Reference proteome</keyword>
<dbReference type="Gene3D" id="1.20.120.140">
    <property type="entry name" value="Signal recognition particle SRP54, nucleotide-binding domain"/>
    <property type="match status" value="1"/>
</dbReference>
<reference evidence="12" key="1">
    <citation type="submission" date="2015-06" db="EMBL/GenBank/DDBJ databases">
        <authorList>
            <person name="Bertelli C."/>
        </authorList>
    </citation>
    <scope>NUCLEOTIDE SEQUENCE [LARGE SCALE GENOMIC DNA]</scope>
    <source>
        <strain evidence="12">CRIB-30</strain>
    </source>
</reference>
<keyword evidence="4 9" id="KW-0378">Hydrolase</keyword>
<proteinExistence type="inferred from homology"/>
<feature type="binding site" evidence="9">
    <location>
        <begin position="197"/>
        <end position="201"/>
    </location>
    <ligand>
        <name>GTP</name>
        <dbReference type="ChEBI" id="CHEBI:37565"/>
    </ligand>
</feature>
<dbReference type="InterPro" id="IPR000897">
    <property type="entry name" value="SRP54_GTPase_dom"/>
</dbReference>
<feature type="binding site" evidence="9">
    <location>
        <begin position="261"/>
        <end position="264"/>
    </location>
    <ligand>
        <name>GTP</name>
        <dbReference type="ChEBI" id="CHEBI:37565"/>
    </ligand>
</feature>
<dbReference type="GO" id="GO:0006614">
    <property type="term" value="P:SRP-dependent cotranslational protein targeting to membrane"/>
    <property type="evidence" value="ECO:0007669"/>
    <property type="project" value="InterPro"/>
</dbReference>
<dbReference type="GO" id="GO:0005047">
    <property type="term" value="F:signal recognition particle binding"/>
    <property type="evidence" value="ECO:0007669"/>
    <property type="project" value="TreeGrafter"/>
</dbReference>
<organism evidence="11 12">
    <name type="scientific">Estrella lausannensis</name>
    <dbReference type="NCBI Taxonomy" id="483423"/>
    <lineage>
        <taxon>Bacteria</taxon>
        <taxon>Pseudomonadati</taxon>
        <taxon>Chlamydiota</taxon>
        <taxon>Chlamydiia</taxon>
        <taxon>Parachlamydiales</taxon>
        <taxon>Candidatus Criblamydiaceae</taxon>
        <taxon>Estrella</taxon>
    </lineage>
</organism>
<dbReference type="SUPFAM" id="SSF47364">
    <property type="entry name" value="Domain of the SRP/SRP receptor G-proteins"/>
    <property type="match status" value="1"/>
</dbReference>
<evidence type="ECO:0000256" key="9">
    <source>
        <dbReference type="HAMAP-Rule" id="MF_00920"/>
    </source>
</evidence>
<dbReference type="OrthoDB" id="9804720at2"/>
<feature type="binding site" evidence="9">
    <location>
        <begin position="115"/>
        <end position="122"/>
    </location>
    <ligand>
        <name>GTP</name>
        <dbReference type="ChEBI" id="CHEBI:37565"/>
    </ligand>
</feature>
<dbReference type="InterPro" id="IPR004390">
    <property type="entry name" value="SR_rcpt_FtsY"/>
</dbReference>
<name>A0A0H5E757_9BACT</name>
<comment type="subunit">
    <text evidence="9">Part of the signal recognition particle protein translocation system, which is composed of SRP and FtsY.</text>
</comment>
<evidence type="ECO:0000256" key="8">
    <source>
        <dbReference type="ARBA" id="ARBA00048027"/>
    </source>
</evidence>
<dbReference type="GO" id="GO:0005737">
    <property type="term" value="C:cytoplasm"/>
    <property type="evidence" value="ECO:0007669"/>
    <property type="project" value="UniProtKB-SubCell"/>
</dbReference>
<dbReference type="InterPro" id="IPR013822">
    <property type="entry name" value="Signal_recog_particl_SRP54_hlx"/>
</dbReference>
<dbReference type="SMART" id="SM00962">
    <property type="entry name" value="SRP54"/>
    <property type="match status" value="1"/>
</dbReference>
<dbReference type="HAMAP" id="MF_00920">
    <property type="entry name" value="FtsY"/>
    <property type="match status" value="1"/>
</dbReference>
<keyword evidence="11" id="KW-0132">Cell division</keyword>
<keyword evidence="2 9" id="KW-0963">Cytoplasm</keyword>
<dbReference type="PROSITE" id="PS00300">
    <property type="entry name" value="SRP54"/>
    <property type="match status" value="1"/>
</dbReference>
<evidence type="ECO:0000313" key="12">
    <source>
        <dbReference type="Proteomes" id="UP000220251"/>
    </source>
</evidence>
<dbReference type="FunFam" id="3.40.50.300:FF:000053">
    <property type="entry name" value="Signal recognition particle receptor FtsY"/>
    <property type="match status" value="1"/>
</dbReference>
<gene>
    <name evidence="9 11" type="primary">ftsY</name>
    <name evidence="11" type="ORF">ELAC_1825</name>
</gene>
<evidence type="ECO:0000259" key="10">
    <source>
        <dbReference type="PROSITE" id="PS00300"/>
    </source>
</evidence>
<evidence type="ECO:0000313" key="11">
    <source>
        <dbReference type="EMBL" id="CRX39150.1"/>
    </source>
</evidence>
<dbReference type="InterPro" id="IPR027417">
    <property type="entry name" value="P-loop_NTPase"/>
</dbReference>
<dbReference type="RefSeq" id="WP_098039017.1">
    <property type="nucleotide sequence ID" value="NZ_CWGJ01000026.1"/>
</dbReference>
<dbReference type="InterPro" id="IPR036225">
    <property type="entry name" value="SRP/SRP_N"/>
</dbReference>
<evidence type="ECO:0000256" key="5">
    <source>
        <dbReference type="ARBA" id="ARBA00023134"/>
    </source>
</evidence>
<dbReference type="AlphaFoldDB" id="A0A0H5E757"/>
<comment type="subcellular location">
    <subcellularLocation>
        <location evidence="9">Cell membrane</location>
        <topology evidence="9">Peripheral membrane protein</topology>
        <orientation evidence="9">Cytoplasmic side</orientation>
    </subcellularLocation>
    <subcellularLocation>
        <location evidence="9">Cytoplasm</location>
    </subcellularLocation>
</comment>
<dbReference type="InterPro" id="IPR042101">
    <property type="entry name" value="SRP54_N_sf"/>
</dbReference>
<dbReference type="PANTHER" id="PTHR43134:SF1">
    <property type="entry name" value="SIGNAL RECOGNITION PARTICLE RECEPTOR SUBUNIT ALPHA"/>
    <property type="match status" value="1"/>
</dbReference>
<evidence type="ECO:0000256" key="3">
    <source>
        <dbReference type="ARBA" id="ARBA00022741"/>
    </source>
</evidence>
<dbReference type="GO" id="GO:0003924">
    <property type="term" value="F:GTPase activity"/>
    <property type="evidence" value="ECO:0007669"/>
    <property type="project" value="UniProtKB-UniRule"/>
</dbReference>
<dbReference type="Proteomes" id="UP000220251">
    <property type="component" value="Unassembled WGS sequence"/>
</dbReference>
<dbReference type="GO" id="GO:0005886">
    <property type="term" value="C:plasma membrane"/>
    <property type="evidence" value="ECO:0007669"/>
    <property type="project" value="UniProtKB-SubCell"/>
</dbReference>
<dbReference type="SMART" id="SM00963">
    <property type="entry name" value="SRP54_N"/>
    <property type="match status" value="1"/>
</dbReference>
<keyword evidence="1 9" id="KW-1003">Cell membrane</keyword>
<dbReference type="SUPFAM" id="SSF52540">
    <property type="entry name" value="P-loop containing nucleoside triphosphate hydrolases"/>
    <property type="match status" value="1"/>
</dbReference>
<comment type="function">
    <text evidence="9">Involved in targeting and insertion of nascent membrane proteins into the cytoplasmic membrane. Acts as a receptor for the complex formed by the signal recognition particle (SRP) and the ribosome-nascent chain (RNC).</text>
</comment>
<dbReference type="NCBIfam" id="TIGR00064">
    <property type="entry name" value="ftsY"/>
    <property type="match status" value="1"/>
</dbReference>
<dbReference type="GO" id="GO:0051301">
    <property type="term" value="P:cell division"/>
    <property type="evidence" value="ECO:0007669"/>
    <property type="project" value="UniProtKB-KW"/>
</dbReference>
<comment type="similarity">
    <text evidence="9">Belongs to the GTP-binding SRP family. FtsY subfamily.</text>
</comment>